<organism evidence="1 2">
    <name type="scientific">Brassica carinata</name>
    <name type="common">Ethiopian mustard</name>
    <name type="synonym">Abyssinian cabbage</name>
    <dbReference type="NCBI Taxonomy" id="52824"/>
    <lineage>
        <taxon>Eukaryota</taxon>
        <taxon>Viridiplantae</taxon>
        <taxon>Streptophyta</taxon>
        <taxon>Embryophyta</taxon>
        <taxon>Tracheophyta</taxon>
        <taxon>Spermatophyta</taxon>
        <taxon>Magnoliopsida</taxon>
        <taxon>eudicotyledons</taxon>
        <taxon>Gunneridae</taxon>
        <taxon>Pentapetalae</taxon>
        <taxon>rosids</taxon>
        <taxon>malvids</taxon>
        <taxon>Brassicales</taxon>
        <taxon>Brassicaceae</taxon>
        <taxon>Brassiceae</taxon>
        <taxon>Brassica</taxon>
    </lineage>
</organism>
<gene>
    <name evidence="1" type="ORF">Bca52824_011013</name>
</gene>
<evidence type="ECO:0000313" key="2">
    <source>
        <dbReference type="Proteomes" id="UP000886595"/>
    </source>
</evidence>
<sequence length="64" mass="7000">MVRAFEGNISFDDLTEGATPGDNTICSFDMSLDYSSLQHVEDMKNFKKMALESQTFGGNSEAAV</sequence>
<name>A0A8X8BAQ0_BRACI</name>
<accession>A0A8X8BAQ0</accession>
<dbReference type="EMBL" id="JAAMPC010000002">
    <property type="protein sequence ID" value="KAG2328285.1"/>
    <property type="molecule type" value="Genomic_DNA"/>
</dbReference>
<dbReference type="AlphaFoldDB" id="A0A8X8BAQ0"/>
<proteinExistence type="predicted"/>
<keyword evidence="2" id="KW-1185">Reference proteome</keyword>
<evidence type="ECO:0000313" key="1">
    <source>
        <dbReference type="EMBL" id="KAG2328285.1"/>
    </source>
</evidence>
<reference evidence="1 2" key="1">
    <citation type="submission" date="2020-02" db="EMBL/GenBank/DDBJ databases">
        <authorList>
            <person name="Ma Q."/>
            <person name="Huang Y."/>
            <person name="Song X."/>
            <person name="Pei D."/>
        </authorList>
    </citation>
    <scope>NUCLEOTIDE SEQUENCE [LARGE SCALE GENOMIC DNA]</scope>
    <source>
        <strain evidence="1">Sxm20200214</strain>
        <tissue evidence="1">Leaf</tissue>
    </source>
</reference>
<comment type="caution">
    <text evidence="1">The sequence shown here is derived from an EMBL/GenBank/DDBJ whole genome shotgun (WGS) entry which is preliminary data.</text>
</comment>
<dbReference type="Proteomes" id="UP000886595">
    <property type="component" value="Unassembled WGS sequence"/>
</dbReference>
<protein>
    <submittedName>
        <fullName evidence="1">Uncharacterized protein</fullName>
    </submittedName>
</protein>